<reference evidence="2" key="1">
    <citation type="submission" date="2010-08" db="EMBL/GenBank/DDBJ databases">
        <title>Genome comparisons of Edwardsiella bacteria analysed using deep sequencing technology.</title>
        <authorList>
            <person name="van Soest J.J."/>
            <person name="Henkel C.V."/>
            <person name="Jansen H.J."/>
            <person name="van den Hondel C.A.M.J.J."/>
            <person name="Bloemberg G.V."/>
            <person name="Meijer A.H."/>
            <person name="Spaink H.P."/>
        </authorList>
    </citation>
    <scope>NUCLEOTIDE SEQUENCE [LARGE SCALE GENOMIC DNA]</scope>
    <source>
        <strain evidence="2">FL6-60</strain>
    </source>
</reference>
<protein>
    <submittedName>
        <fullName evidence="1">Uncharacterized protein</fullName>
    </submittedName>
</protein>
<name>A0A0H3DQM6_EDWTF</name>
<organism evidence="1 2">
    <name type="scientific">Edwardsiella tarda (strain FL6-60)</name>
    <dbReference type="NCBI Taxonomy" id="718251"/>
    <lineage>
        <taxon>Bacteria</taxon>
        <taxon>Pseudomonadati</taxon>
        <taxon>Pseudomonadota</taxon>
        <taxon>Gammaproteobacteria</taxon>
        <taxon>Enterobacterales</taxon>
        <taxon>Hafniaceae</taxon>
        <taxon>Edwardsiella</taxon>
    </lineage>
</organism>
<dbReference type="Proteomes" id="UP000002230">
    <property type="component" value="Chromosome"/>
</dbReference>
<sequence>MSARKPFLSRSLPRFSCYFQRMENIRYNFIFPFDFIHIK</sequence>
<gene>
    <name evidence="1" type="ordered locus">ETAF_0214</name>
</gene>
<dbReference type="KEGG" id="etd:ETAF_0214"/>
<keyword evidence="2" id="KW-1185">Reference proteome</keyword>
<evidence type="ECO:0000313" key="1">
    <source>
        <dbReference type="EMBL" id="ADM40337.1"/>
    </source>
</evidence>
<proteinExistence type="predicted"/>
<reference evidence="1 2" key="2">
    <citation type="journal article" date="2011" name="BMC Immunol.">
        <title>Comparison of static immersion and intravenous injection systems for exposure of zebrafish embryos to the natural pathogen Edwardsiella tarda.</title>
        <authorList>
            <person name="van Soest J.J."/>
            <person name="Stockhammer O.W."/>
            <person name="Ordas A."/>
            <person name="Bloemberg G.V."/>
            <person name="Spaink H.P."/>
            <person name="Meijer A.H."/>
        </authorList>
    </citation>
    <scope>NUCLEOTIDE SEQUENCE [LARGE SCALE GENOMIC DNA]</scope>
    <source>
        <strain evidence="1 2">FL6-60</strain>
    </source>
</reference>
<dbReference type="AlphaFoldDB" id="A0A0H3DQM6"/>
<dbReference type="PATRIC" id="fig|718251.5.peg.216"/>
<evidence type="ECO:0000313" key="2">
    <source>
        <dbReference type="Proteomes" id="UP000002230"/>
    </source>
</evidence>
<accession>A0A0H3DQM6</accession>
<dbReference type="HOGENOM" id="CLU_3308834_0_0_6"/>
<dbReference type="EMBL" id="CP002154">
    <property type="protein sequence ID" value="ADM40337.1"/>
    <property type="molecule type" value="Genomic_DNA"/>
</dbReference>